<comment type="caution">
    <text evidence="1">The sequence shown here is derived from an EMBL/GenBank/DDBJ whole genome shotgun (WGS) entry which is preliminary data.</text>
</comment>
<proteinExistence type="predicted"/>
<sequence>MISERYSSLSRSDFPDKAAVRAVGRWATVAGGLVRCAAPDKMKNLHMHHIVREMAPKNWSKKDRGAIYHVQNLAKKYGMTDLNRDPRNFYWARNGGGAHTKKTAHYIRDQLATASKVGGKDGFLIKFVSLGLMQNKAFLIDRLLK</sequence>
<evidence type="ECO:0000313" key="1">
    <source>
        <dbReference type="EMBL" id="HAB4951128.1"/>
    </source>
</evidence>
<name>A0A6Y3EC48_SALET</name>
<accession>A0A6Y3EC48</accession>
<protein>
    <submittedName>
        <fullName evidence="1">Uncharacterized protein</fullName>
    </submittedName>
</protein>
<reference evidence="1" key="2">
    <citation type="submission" date="2019-10" db="EMBL/GenBank/DDBJ databases">
        <authorList>
            <consortium name="NCBI Pathogen Detection Project"/>
        </authorList>
    </citation>
    <scope>NUCLEOTIDE SEQUENCE</scope>
    <source>
        <strain evidence="1">Salmonella enterica</strain>
    </source>
</reference>
<gene>
    <name evidence="1" type="ORF">GB085_23155</name>
</gene>
<dbReference type="EMBL" id="DAAGXI010000122">
    <property type="protein sequence ID" value="HAB4951128.1"/>
    <property type="molecule type" value="Genomic_DNA"/>
</dbReference>
<dbReference type="AlphaFoldDB" id="A0A6Y3EC48"/>
<organism evidence="1">
    <name type="scientific">Salmonella enterica I</name>
    <dbReference type="NCBI Taxonomy" id="59201"/>
    <lineage>
        <taxon>Bacteria</taxon>
        <taxon>Pseudomonadati</taxon>
        <taxon>Pseudomonadota</taxon>
        <taxon>Gammaproteobacteria</taxon>
        <taxon>Enterobacterales</taxon>
        <taxon>Enterobacteriaceae</taxon>
        <taxon>Salmonella</taxon>
    </lineage>
</organism>
<reference evidence="1" key="1">
    <citation type="journal article" date="2018" name="Genome Biol.">
        <title>SKESA: strategic k-mer extension for scrupulous assemblies.</title>
        <authorList>
            <person name="Souvorov A."/>
            <person name="Agarwala R."/>
            <person name="Lipman D.J."/>
        </authorList>
    </citation>
    <scope>NUCLEOTIDE SEQUENCE</scope>
    <source>
        <strain evidence="1">Salmonella enterica</strain>
    </source>
</reference>